<dbReference type="PANTHER" id="PTHR47160">
    <property type="entry name" value="PUTATIVE-RELATED"/>
    <property type="match status" value="1"/>
</dbReference>
<keyword evidence="2" id="KW-1185">Reference proteome</keyword>
<reference evidence="1" key="1">
    <citation type="submission" date="2021-02" db="EMBL/GenBank/DDBJ databases">
        <authorList>
            <person name="Nowell W R."/>
        </authorList>
    </citation>
    <scope>NUCLEOTIDE SEQUENCE</scope>
    <source>
        <strain evidence="1">Ploen Becks lab</strain>
    </source>
</reference>
<comment type="caution">
    <text evidence="1">The sequence shown here is derived from an EMBL/GenBank/DDBJ whole genome shotgun (WGS) entry which is preliminary data.</text>
</comment>
<dbReference type="InterPro" id="IPR036388">
    <property type="entry name" value="WH-like_DNA-bd_sf"/>
</dbReference>
<accession>A0A813SSG4</accession>
<protein>
    <submittedName>
        <fullName evidence="1">Uncharacterized protein</fullName>
    </submittedName>
</protein>
<sequence length="781" mass="91509">MGKPSPNVLRELAISHYRSGKSNNEISELFAGKLSIRTVSRWIKDFRDTGKTHFIPTGRPNQIYNHLIRKKIKRLVKKPIGFIYFHLADGQSLEESYIKQVFECSKLESWSTLWHVFSAAQAFLVDIHQVYPSIDKLAKNSMIEHLNRPVECIDRNIQEILDENDESLIEESENLENDLEPIHGKFNWRCVIPNCASTCSTYSSIVGEHVIVKRHKDSHDKFHQTSPIKLIPLERRRNLAQKATVSNARPRKIITDLSNNVETSEEIIANIPSYNAERQFINRIKNKSRPPYPQQPNKLSEIAIPEFLQFTKKGESFLFYDSGVEDEDRFFIFTTESNLKNLEKANLYVDGTFDITPKLFSQVYTVHALVNGRCLPMLYGLLTRKTEFMYTKFLTELKIFDGVNLYGCFFHYKQLMWRKITELGLKQPYSDYEQVRLLLKIPQCLAFIPPDDVVEAFKLIQSKIVDEKIKTFYKYIEDNYVGSFVETKTGRGRGVKYIKTYKEPFISIRLWNVYSRINECLPRTNNFVESWHNAFSSMLNKHPLVYSLIDSFIKEQNKVESDLVKLKTGLVYKRKSKYVMLDERIKSVISGDDKDKIEDFLKNFSFIINYFELLPKNVLADDNGAYDKPYGYEKKSYEVIHNEHSLKMKKIIFKGDFVRSINFDKYEISCIMFDEQHGSFKAIFKETDFMLFCNHMRKDIFKILNEYKLEDEEKEEIIEIVFGNQKDRSQSLTVSTDSSIYAERANVLIDKLNEFNHPFKDKTLDTIDSMTDEDEDRISEE</sequence>
<dbReference type="Gene3D" id="1.10.10.10">
    <property type="entry name" value="Winged helix-like DNA-binding domain superfamily/Winged helix DNA-binding domain"/>
    <property type="match status" value="1"/>
</dbReference>
<proteinExistence type="predicted"/>
<dbReference type="EMBL" id="CAJNOC010000750">
    <property type="protein sequence ID" value="CAF0799222.1"/>
    <property type="molecule type" value="Genomic_DNA"/>
</dbReference>
<gene>
    <name evidence="1" type="ORF">OXX778_LOCUS6377</name>
</gene>
<dbReference type="SUPFAM" id="SSF46689">
    <property type="entry name" value="Homeodomain-like"/>
    <property type="match status" value="1"/>
</dbReference>
<organism evidence="1 2">
    <name type="scientific">Brachionus calyciflorus</name>
    <dbReference type="NCBI Taxonomy" id="104777"/>
    <lineage>
        <taxon>Eukaryota</taxon>
        <taxon>Metazoa</taxon>
        <taxon>Spiralia</taxon>
        <taxon>Gnathifera</taxon>
        <taxon>Rotifera</taxon>
        <taxon>Eurotatoria</taxon>
        <taxon>Monogononta</taxon>
        <taxon>Pseudotrocha</taxon>
        <taxon>Ploima</taxon>
        <taxon>Brachionidae</taxon>
        <taxon>Brachionus</taxon>
    </lineage>
</organism>
<dbReference type="Proteomes" id="UP000663879">
    <property type="component" value="Unassembled WGS sequence"/>
</dbReference>
<dbReference type="AlphaFoldDB" id="A0A813SSG4"/>
<evidence type="ECO:0000313" key="2">
    <source>
        <dbReference type="Proteomes" id="UP000663879"/>
    </source>
</evidence>
<evidence type="ECO:0000313" key="1">
    <source>
        <dbReference type="EMBL" id="CAF0799222.1"/>
    </source>
</evidence>
<name>A0A813SSG4_9BILA</name>
<dbReference type="PANTHER" id="PTHR47160:SF10">
    <property type="entry name" value="MULE TRANSPOSASE DOMAIN-CONTAINING PROTEIN"/>
    <property type="match status" value="1"/>
</dbReference>
<dbReference type="InterPro" id="IPR009057">
    <property type="entry name" value="Homeodomain-like_sf"/>
</dbReference>
<dbReference type="OrthoDB" id="10043283at2759"/>